<comment type="subcellular location">
    <subcellularLocation>
        <location evidence="1">Cell membrane</location>
        <topology evidence="1">Multi-pass membrane protein</topology>
    </subcellularLocation>
</comment>
<dbReference type="GO" id="GO:0005886">
    <property type="term" value="C:plasma membrane"/>
    <property type="evidence" value="ECO:0007669"/>
    <property type="project" value="UniProtKB-SubCell"/>
</dbReference>
<organism evidence="7 8">
    <name type="scientific">Murinocardiopsis flavida</name>
    <dbReference type="NCBI Taxonomy" id="645275"/>
    <lineage>
        <taxon>Bacteria</taxon>
        <taxon>Bacillati</taxon>
        <taxon>Actinomycetota</taxon>
        <taxon>Actinomycetes</taxon>
        <taxon>Streptosporangiales</taxon>
        <taxon>Nocardiopsidaceae</taxon>
        <taxon>Murinocardiopsis</taxon>
    </lineage>
</organism>
<proteinExistence type="predicted"/>
<evidence type="ECO:0000313" key="8">
    <source>
        <dbReference type="Proteomes" id="UP000240542"/>
    </source>
</evidence>
<sequence length="210" mass="21745">MPQPHVLALFTAAAIALIVVPGPNLLYILTRSVSQGRRAGVISAFGVETGTLVHVAAAAIGLSSLLATSAVAFDIVRYAGAAYLVYLGVRALADRAPLDLGTEAAPPRALARVFRDGMLVNVFNPKVALFFLAFLPQFVDPAAGPPAMQILVFGAIMASLGLAMDLTFAFGGGAVSAWLRRRPAIASRQRFAVGGVYLSMGAAAALSGRH</sequence>
<dbReference type="OrthoDB" id="3175972at2"/>
<feature type="transmembrane region" description="Helical" evidence="6">
    <location>
        <begin position="41"/>
        <end position="63"/>
    </location>
</feature>
<feature type="transmembrane region" description="Helical" evidence="6">
    <location>
        <begin position="6"/>
        <end position="29"/>
    </location>
</feature>
<dbReference type="InterPro" id="IPR001123">
    <property type="entry name" value="LeuE-type"/>
</dbReference>
<dbReference type="GO" id="GO:0015171">
    <property type="term" value="F:amino acid transmembrane transporter activity"/>
    <property type="evidence" value="ECO:0007669"/>
    <property type="project" value="TreeGrafter"/>
</dbReference>
<keyword evidence="8" id="KW-1185">Reference proteome</keyword>
<dbReference type="PIRSF" id="PIRSF006324">
    <property type="entry name" value="LeuE"/>
    <property type="match status" value="1"/>
</dbReference>
<protein>
    <submittedName>
        <fullName evidence="7">Threonine/homoserine/homoserine lactone efflux protein</fullName>
    </submittedName>
</protein>
<feature type="transmembrane region" description="Helical" evidence="6">
    <location>
        <begin position="118"/>
        <end position="138"/>
    </location>
</feature>
<accession>A0A2P8DP14</accession>
<evidence type="ECO:0000313" key="7">
    <source>
        <dbReference type="EMBL" id="PSK98955.1"/>
    </source>
</evidence>
<keyword evidence="2" id="KW-1003">Cell membrane</keyword>
<dbReference type="PANTHER" id="PTHR30086:SF20">
    <property type="entry name" value="ARGININE EXPORTER PROTEIN ARGO-RELATED"/>
    <property type="match status" value="1"/>
</dbReference>
<evidence type="ECO:0000256" key="3">
    <source>
        <dbReference type="ARBA" id="ARBA00022692"/>
    </source>
</evidence>
<gene>
    <name evidence="7" type="ORF">CLV63_104179</name>
</gene>
<name>A0A2P8DP14_9ACTN</name>
<dbReference type="Pfam" id="PF01810">
    <property type="entry name" value="LysE"/>
    <property type="match status" value="1"/>
</dbReference>
<reference evidence="7 8" key="1">
    <citation type="submission" date="2018-03" db="EMBL/GenBank/DDBJ databases">
        <title>Genomic Encyclopedia of Archaeal and Bacterial Type Strains, Phase II (KMG-II): from individual species to whole genera.</title>
        <authorList>
            <person name="Goeker M."/>
        </authorList>
    </citation>
    <scope>NUCLEOTIDE SEQUENCE [LARGE SCALE GENOMIC DNA]</scope>
    <source>
        <strain evidence="7 8">DSM 45312</strain>
    </source>
</reference>
<keyword evidence="5 6" id="KW-0472">Membrane</keyword>
<keyword evidence="4 6" id="KW-1133">Transmembrane helix</keyword>
<evidence type="ECO:0000256" key="5">
    <source>
        <dbReference type="ARBA" id="ARBA00023136"/>
    </source>
</evidence>
<evidence type="ECO:0000256" key="6">
    <source>
        <dbReference type="SAM" id="Phobius"/>
    </source>
</evidence>
<feature type="transmembrane region" description="Helical" evidence="6">
    <location>
        <begin position="75"/>
        <end position="93"/>
    </location>
</feature>
<keyword evidence="3 6" id="KW-0812">Transmembrane</keyword>
<dbReference type="EMBL" id="PYGA01000004">
    <property type="protein sequence ID" value="PSK98955.1"/>
    <property type="molecule type" value="Genomic_DNA"/>
</dbReference>
<dbReference type="AlphaFoldDB" id="A0A2P8DP14"/>
<evidence type="ECO:0000256" key="4">
    <source>
        <dbReference type="ARBA" id="ARBA00022989"/>
    </source>
</evidence>
<feature type="transmembrane region" description="Helical" evidence="6">
    <location>
        <begin position="150"/>
        <end position="179"/>
    </location>
</feature>
<dbReference type="RefSeq" id="WP_106582277.1">
    <property type="nucleotide sequence ID" value="NZ_PYGA01000004.1"/>
</dbReference>
<evidence type="ECO:0000256" key="1">
    <source>
        <dbReference type="ARBA" id="ARBA00004651"/>
    </source>
</evidence>
<dbReference type="PANTHER" id="PTHR30086">
    <property type="entry name" value="ARGININE EXPORTER PROTEIN ARGO"/>
    <property type="match status" value="1"/>
</dbReference>
<dbReference type="Proteomes" id="UP000240542">
    <property type="component" value="Unassembled WGS sequence"/>
</dbReference>
<evidence type="ECO:0000256" key="2">
    <source>
        <dbReference type="ARBA" id="ARBA00022475"/>
    </source>
</evidence>
<comment type="caution">
    <text evidence="7">The sequence shown here is derived from an EMBL/GenBank/DDBJ whole genome shotgun (WGS) entry which is preliminary data.</text>
</comment>
<feature type="transmembrane region" description="Helical" evidence="6">
    <location>
        <begin position="191"/>
        <end position="208"/>
    </location>
</feature>